<name>U9SXN2_RHIID</name>
<sequence length="64" mass="7765">MNYQFTVTALTKVKKILSFKNVRIDSNTDTFKEMYDAIKKDLFFTRNVRVYVGKIDNKWRRRVI</sequence>
<dbReference type="VEuPathDB" id="FungiDB:RhiirFUN_014744"/>
<dbReference type="EMBL" id="KI297027">
    <property type="protein sequence ID" value="ESA00684.1"/>
    <property type="molecule type" value="Genomic_DNA"/>
</dbReference>
<organism evidence="1">
    <name type="scientific">Rhizophagus irregularis (strain DAOM 181602 / DAOM 197198 / MUCL 43194)</name>
    <name type="common">Arbuscular mycorrhizal fungus</name>
    <name type="synonym">Glomus intraradices</name>
    <dbReference type="NCBI Taxonomy" id="747089"/>
    <lineage>
        <taxon>Eukaryota</taxon>
        <taxon>Fungi</taxon>
        <taxon>Fungi incertae sedis</taxon>
        <taxon>Mucoromycota</taxon>
        <taxon>Glomeromycotina</taxon>
        <taxon>Glomeromycetes</taxon>
        <taxon>Glomerales</taxon>
        <taxon>Glomeraceae</taxon>
        <taxon>Rhizophagus</taxon>
    </lineage>
</organism>
<dbReference type="HOGENOM" id="CLU_2868768_0_0_1"/>
<proteinExistence type="predicted"/>
<gene>
    <name evidence="1" type="ORF">GLOINDRAFT_267340</name>
</gene>
<accession>U9SXN2</accession>
<protein>
    <submittedName>
        <fullName evidence="1">Uncharacterized protein</fullName>
    </submittedName>
</protein>
<evidence type="ECO:0000313" key="1">
    <source>
        <dbReference type="EMBL" id="ESA00684.1"/>
    </source>
</evidence>
<dbReference type="AlphaFoldDB" id="U9SXN2"/>
<reference evidence="1" key="1">
    <citation type="submission" date="2013-07" db="EMBL/GenBank/DDBJ databases">
        <title>The genome of an arbuscular mycorrhizal fungus provides insights into the evolution of the oldest plant symbiosis.</title>
        <authorList>
            <consortium name="DOE Joint Genome Institute"/>
            <person name="Tisserant E."/>
            <person name="Malbreil M."/>
            <person name="Kuo A."/>
            <person name="Kohler A."/>
            <person name="Symeonidi A."/>
            <person name="Balestrini R."/>
            <person name="Charron P."/>
            <person name="Duensing N."/>
            <person name="Frei-dit-Frey N."/>
            <person name="Gianinazzi-Pearson V."/>
            <person name="Gilbert B."/>
            <person name="Handa Y."/>
            <person name="Hijri M."/>
            <person name="Kaul R."/>
            <person name="Kawaguchi M."/>
            <person name="Krajinski F."/>
            <person name="Lammers P."/>
            <person name="Lapierre D."/>
            <person name="Masclaux F.G."/>
            <person name="Murat C."/>
            <person name="Morin E."/>
            <person name="Ndikumana S."/>
            <person name="Pagni M."/>
            <person name="Petitpierre D."/>
            <person name="Requena N."/>
            <person name="Rosikiewicz P."/>
            <person name="Riley R."/>
            <person name="Saito K."/>
            <person name="San Clemente H."/>
            <person name="Shapiro H."/>
            <person name="van Tuinen D."/>
            <person name="Becard G."/>
            <person name="Bonfante P."/>
            <person name="Paszkowski U."/>
            <person name="Shachar-Hill Y."/>
            <person name="Young J.P."/>
            <person name="Sanders I.R."/>
            <person name="Henrissat B."/>
            <person name="Rensing S.A."/>
            <person name="Grigoriev I.V."/>
            <person name="Corradi N."/>
            <person name="Roux C."/>
            <person name="Martin F."/>
        </authorList>
    </citation>
    <scope>NUCLEOTIDE SEQUENCE</scope>
    <source>
        <strain evidence="1">DAOM 197198</strain>
    </source>
</reference>